<evidence type="ECO:0000313" key="3">
    <source>
        <dbReference type="Proteomes" id="UP000799444"/>
    </source>
</evidence>
<protein>
    <submittedName>
        <fullName evidence="2">Uncharacterized protein</fullName>
    </submittedName>
</protein>
<evidence type="ECO:0000256" key="1">
    <source>
        <dbReference type="SAM" id="MobiDB-lite"/>
    </source>
</evidence>
<dbReference type="EMBL" id="ML996139">
    <property type="protein sequence ID" value="KAF2735102.1"/>
    <property type="molecule type" value="Genomic_DNA"/>
</dbReference>
<dbReference type="Proteomes" id="UP000799444">
    <property type="component" value="Unassembled WGS sequence"/>
</dbReference>
<proteinExistence type="predicted"/>
<dbReference type="AlphaFoldDB" id="A0A9P4V0A5"/>
<feature type="region of interest" description="Disordered" evidence="1">
    <location>
        <begin position="1"/>
        <end position="22"/>
    </location>
</feature>
<sequence>MDLELSAPPTPEISPVGTSIPTPSTSIPTIDAGFFGFLSLSLGLLQTTGNPIDVGIGLLPSSSGNAVDVSVGLISLDGSALAPVTSTPTGQVPKPTDLTPLLPPSEPIEFSVDLGDLLSSLEVGNILSRTTISNSPLPESVPSTPKLTPTAAVESLVSLGDSLRSLVLGSLLLVTSIPDVQVPVSVLPPTFLLSTTAESIVDLGGLLSDLVVSNLLPITSTIEAPIQSQGPESFFTTPTLPLPSSPSLTVPPIDLGGLLTSLGVESLLPPLSTLAAENSIPLSGPDLSSPLSLPNIIPEASTSLGSLLGSLSVVTPILSGPTPSVPASKSGRESTLATPTSIVDLGGFIGSLLAATTLPTAEPPSPIILLPGSEPSNIPIISQDLIPDIQSGGPLSLSIGLLPSTGNLVNVAASLRPIDTSLGLLSLGEASPTPASLLPDLPTFYRVILVRTKHDYQDVWSVYRYKFD</sequence>
<reference evidence="2" key="1">
    <citation type="journal article" date="2020" name="Stud. Mycol.">
        <title>101 Dothideomycetes genomes: a test case for predicting lifestyles and emergence of pathogens.</title>
        <authorList>
            <person name="Haridas S."/>
            <person name="Albert R."/>
            <person name="Binder M."/>
            <person name="Bloem J."/>
            <person name="Labutti K."/>
            <person name="Salamov A."/>
            <person name="Andreopoulos B."/>
            <person name="Baker S."/>
            <person name="Barry K."/>
            <person name="Bills G."/>
            <person name="Bluhm B."/>
            <person name="Cannon C."/>
            <person name="Castanera R."/>
            <person name="Culley D."/>
            <person name="Daum C."/>
            <person name="Ezra D."/>
            <person name="Gonzalez J."/>
            <person name="Henrissat B."/>
            <person name="Kuo A."/>
            <person name="Liang C."/>
            <person name="Lipzen A."/>
            <person name="Lutzoni F."/>
            <person name="Magnuson J."/>
            <person name="Mondo S."/>
            <person name="Nolan M."/>
            <person name="Ohm R."/>
            <person name="Pangilinan J."/>
            <person name="Park H.-J."/>
            <person name="Ramirez L."/>
            <person name="Alfaro M."/>
            <person name="Sun H."/>
            <person name="Tritt A."/>
            <person name="Yoshinaga Y."/>
            <person name="Zwiers L.-H."/>
            <person name="Turgeon B."/>
            <person name="Goodwin S."/>
            <person name="Spatafora J."/>
            <person name="Crous P."/>
            <person name="Grigoriev I."/>
        </authorList>
    </citation>
    <scope>NUCLEOTIDE SEQUENCE</scope>
    <source>
        <strain evidence="2">CBS 125425</strain>
    </source>
</reference>
<gene>
    <name evidence="2" type="ORF">EJ04DRAFT_563608</name>
</gene>
<feature type="compositionally biased region" description="Low complexity" evidence="1">
    <location>
        <begin position="13"/>
        <end position="22"/>
    </location>
</feature>
<organism evidence="2 3">
    <name type="scientific">Polyplosphaeria fusca</name>
    <dbReference type="NCBI Taxonomy" id="682080"/>
    <lineage>
        <taxon>Eukaryota</taxon>
        <taxon>Fungi</taxon>
        <taxon>Dikarya</taxon>
        <taxon>Ascomycota</taxon>
        <taxon>Pezizomycotina</taxon>
        <taxon>Dothideomycetes</taxon>
        <taxon>Pleosporomycetidae</taxon>
        <taxon>Pleosporales</taxon>
        <taxon>Tetraplosphaeriaceae</taxon>
        <taxon>Polyplosphaeria</taxon>
    </lineage>
</organism>
<name>A0A9P4V0A5_9PLEO</name>
<keyword evidence="3" id="KW-1185">Reference proteome</keyword>
<accession>A0A9P4V0A5</accession>
<evidence type="ECO:0000313" key="2">
    <source>
        <dbReference type="EMBL" id="KAF2735102.1"/>
    </source>
</evidence>
<comment type="caution">
    <text evidence="2">The sequence shown here is derived from an EMBL/GenBank/DDBJ whole genome shotgun (WGS) entry which is preliminary data.</text>
</comment>